<proteinExistence type="predicted"/>
<evidence type="ECO:0000313" key="2">
    <source>
        <dbReference type="Proteomes" id="UP001146793"/>
    </source>
</evidence>
<comment type="caution">
    <text evidence="1">The sequence shown here is derived from an EMBL/GenBank/DDBJ whole genome shotgun (WGS) entry which is preliminary data.</text>
</comment>
<dbReference type="EMBL" id="JANTQA010000070">
    <property type="protein sequence ID" value="KAJ3424870.1"/>
    <property type="molecule type" value="Genomic_DNA"/>
</dbReference>
<dbReference type="Proteomes" id="UP001146793">
    <property type="component" value="Unassembled WGS sequence"/>
</dbReference>
<gene>
    <name evidence="1" type="ORF">M0812_27298</name>
</gene>
<accession>A0AAV7Y9T0</accession>
<keyword evidence="1" id="KW-0675">Receptor</keyword>
<name>A0AAV7Y9T0_9EUKA</name>
<sequence length="164" mass="19375">MTKKYAIYVVPDETFKYESISKGINWLSSHMTFSGFSTENKDGIKKFLSWYKKKTKETENNIPWQPSKDTLSATKTAIHFRSQNLMYLRSKLSKFNVQNLKINWHITCSAGVPKGYNFDQTKFFLIMIKLEGKKVTWLEDTRTPFFNLHQTNQNKKKEKQKTKN</sequence>
<dbReference type="AlphaFoldDB" id="A0AAV7Y9T0"/>
<reference evidence="1" key="1">
    <citation type="submission" date="2022-08" db="EMBL/GenBank/DDBJ databases">
        <title>Novel sulphate-reducing endosymbionts in the free-living metamonad Anaeramoeba.</title>
        <authorList>
            <person name="Jerlstrom-Hultqvist J."/>
            <person name="Cepicka I."/>
            <person name="Gallot-Lavallee L."/>
            <person name="Salas-Leiva D."/>
            <person name="Curtis B.A."/>
            <person name="Zahonova K."/>
            <person name="Pipaliya S."/>
            <person name="Dacks J."/>
            <person name="Roger A.J."/>
        </authorList>
    </citation>
    <scope>NUCLEOTIDE SEQUENCE</scope>
    <source>
        <strain evidence="1">Busselton2</strain>
    </source>
</reference>
<protein>
    <submittedName>
        <fullName evidence="1">Transient receptor potential cation channel subfamily m member</fullName>
    </submittedName>
</protein>
<evidence type="ECO:0000313" key="1">
    <source>
        <dbReference type="EMBL" id="KAJ3424870.1"/>
    </source>
</evidence>
<organism evidence="1 2">
    <name type="scientific">Anaeramoeba flamelloides</name>
    <dbReference type="NCBI Taxonomy" id="1746091"/>
    <lineage>
        <taxon>Eukaryota</taxon>
        <taxon>Metamonada</taxon>
        <taxon>Anaeramoebidae</taxon>
        <taxon>Anaeramoeba</taxon>
    </lineage>
</organism>